<evidence type="ECO:0000313" key="3">
    <source>
        <dbReference type="Proteomes" id="UP000176282"/>
    </source>
</evidence>
<dbReference type="InterPro" id="IPR007497">
    <property type="entry name" value="SIMPL/DUF541"/>
</dbReference>
<reference evidence="2 3" key="1">
    <citation type="journal article" date="2016" name="Nat. Commun.">
        <title>Thousands of microbial genomes shed light on interconnected biogeochemical processes in an aquifer system.</title>
        <authorList>
            <person name="Anantharaman K."/>
            <person name="Brown C.T."/>
            <person name="Hug L.A."/>
            <person name="Sharon I."/>
            <person name="Castelle C.J."/>
            <person name="Probst A.J."/>
            <person name="Thomas B.C."/>
            <person name="Singh A."/>
            <person name="Wilkins M.J."/>
            <person name="Karaoz U."/>
            <person name="Brodie E.L."/>
            <person name="Williams K.H."/>
            <person name="Hubbard S.S."/>
            <person name="Banfield J.F."/>
        </authorList>
    </citation>
    <scope>NUCLEOTIDE SEQUENCE [LARGE SCALE GENOMIC DNA]</scope>
</reference>
<protein>
    <recommendedName>
        <fullName evidence="4">SIMPL domain-containing protein</fullName>
    </recommendedName>
</protein>
<evidence type="ECO:0000313" key="2">
    <source>
        <dbReference type="EMBL" id="OGH68708.1"/>
    </source>
</evidence>
<dbReference type="Proteomes" id="UP000176282">
    <property type="component" value="Unassembled WGS sequence"/>
</dbReference>
<dbReference type="AlphaFoldDB" id="A0A1F6MAW4"/>
<dbReference type="PANTHER" id="PTHR34387">
    <property type="entry name" value="SLR1258 PROTEIN"/>
    <property type="match status" value="1"/>
</dbReference>
<sequence length="255" mass="27329">MENEVQGRGKLALVVVGMVLLTGIVVVAILRDAIVNRSNYQVSVTGTGRISYTPDKAKVTLGVQIDRAETAEVALQQLTERVQKITEAVEQLGIPSEDIHTSQYSIQPHYEYTYDSFNNSQSRVVGFDANQQLVVTVKDLTKENQSVSKVIQGATKVGSNQILGITFDVSNVDDLKHQARVAALKDAMEKASATAGSLGVRLGKISGWWDNVVQAPGLDPYGYGYAEGKGGGAGLVPSGTDEVVVEASVSYEIKK</sequence>
<keyword evidence="1" id="KW-0472">Membrane</keyword>
<dbReference type="EMBL" id="MFQB01000009">
    <property type="protein sequence ID" value="OGH68708.1"/>
    <property type="molecule type" value="Genomic_DNA"/>
</dbReference>
<dbReference type="InterPro" id="IPR052022">
    <property type="entry name" value="26kDa_periplasmic_antigen"/>
</dbReference>
<comment type="caution">
    <text evidence="2">The sequence shown here is derived from an EMBL/GenBank/DDBJ whole genome shotgun (WGS) entry which is preliminary data.</text>
</comment>
<feature type="transmembrane region" description="Helical" evidence="1">
    <location>
        <begin position="12"/>
        <end position="30"/>
    </location>
</feature>
<evidence type="ECO:0008006" key="4">
    <source>
        <dbReference type="Google" id="ProtNLM"/>
    </source>
</evidence>
<gene>
    <name evidence="2" type="ORF">A3J66_00640</name>
</gene>
<dbReference type="STRING" id="1798680.A3J66_00640"/>
<dbReference type="Pfam" id="PF04402">
    <property type="entry name" value="SIMPL"/>
    <property type="match status" value="1"/>
</dbReference>
<name>A0A1F6MAW4_9BACT</name>
<keyword evidence="1" id="KW-1133">Transmembrane helix</keyword>
<dbReference type="GO" id="GO:0006974">
    <property type="term" value="P:DNA damage response"/>
    <property type="evidence" value="ECO:0007669"/>
    <property type="project" value="TreeGrafter"/>
</dbReference>
<dbReference type="Gene3D" id="3.30.70.2970">
    <property type="entry name" value="Protein of unknown function (DUF541), domain 2"/>
    <property type="match status" value="1"/>
</dbReference>
<organism evidence="2 3">
    <name type="scientific">Candidatus Magasanikbacteria bacterium RIFCSPHIGHO2_02_FULL_47_14</name>
    <dbReference type="NCBI Taxonomy" id="1798680"/>
    <lineage>
        <taxon>Bacteria</taxon>
        <taxon>Candidatus Magasanikiibacteriota</taxon>
    </lineage>
</organism>
<proteinExistence type="predicted"/>
<dbReference type="Gene3D" id="3.30.110.170">
    <property type="entry name" value="Protein of unknown function (DUF541), domain 1"/>
    <property type="match status" value="1"/>
</dbReference>
<evidence type="ECO:0000256" key="1">
    <source>
        <dbReference type="SAM" id="Phobius"/>
    </source>
</evidence>
<accession>A0A1F6MAW4</accession>
<keyword evidence="1" id="KW-0812">Transmembrane</keyword>
<dbReference type="PANTHER" id="PTHR34387:SF2">
    <property type="entry name" value="SLR1258 PROTEIN"/>
    <property type="match status" value="1"/>
</dbReference>